<evidence type="ECO:0000259" key="4">
    <source>
        <dbReference type="SMART" id="SM00482"/>
    </source>
</evidence>
<dbReference type="Proteomes" id="UP000241048">
    <property type="component" value="Unassembled WGS sequence"/>
</dbReference>
<reference evidence="5 6" key="1">
    <citation type="submission" date="2018-03" db="EMBL/GenBank/DDBJ databases">
        <title>Lachnoclostridium SNUG30386 gen.nov., sp.nov., isolated from human faeces.</title>
        <authorList>
            <person name="Seo B."/>
            <person name="Jeon K."/>
            <person name="Ko G."/>
        </authorList>
    </citation>
    <scope>NUCLEOTIDE SEQUENCE [LARGE SCALE GENOMIC DNA]</scope>
    <source>
        <strain evidence="5 6">SNUG30386</strain>
    </source>
</reference>
<dbReference type="GO" id="GO:0006302">
    <property type="term" value="P:double-strand break repair"/>
    <property type="evidence" value="ECO:0007669"/>
    <property type="project" value="TreeGrafter"/>
</dbReference>
<dbReference type="GO" id="GO:0003677">
    <property type="term" value="F:DNA binding"/>
    <property type="evidence" value="ECO:0007669"/>
    <property type="project" value="InterPro"/>
</dbReference>
<proteinExistence type="predicted"/>
<dbReference type="InterPro" id="IPR012337">
    <property type="entry name" value="RNaseH-like_sf"/>
</dbReference>
<name>A0A2T3FV32_9CLOT</name>
<dbReference type="InterPro" id="IPR043502">
    <property type="entry name" value="DNA/RNA_pol_sf"/>
</dbReference>
<dbReference type="Pfam" id="PF00476">
    <property type="entry name" value="DNA_pol_A"/>
    <property type="match status" value="1"/>
</dbReference>
<keyword evidence="6" id="KW-1185">Reference proteome</keyword>
<dbReference type="SMART" id="SM00482">
    <property type="entry name" value="POLAc"/>
    <property type="match status" value="1"/>
</dbReference>
<accession>A0A2T3FV32</accession>
<comment type="catalytic activity">
    <reaction evidence="3">
        <text>DNA(n) + a 2'-deoxyribonucleoside 5'-triphosphate = DNA(n+1) + diphosphate</text>
        <dbReference type="Rhea" id="RHEA:22508"/>
        <dbReference type="Rhea" id="RHEA-COMP:17339"/>
        <dbReference type="Rhea" id="RHEA-COMP:17340"/>
        <dbReference type="ChEBI" id="CHEBI:33019"/>
        <dbReference type="ChEBI" id="CHEBI:61560"/>
        <dbReference type="ChEBI" id="CHEBI:173112"/>
        <dbReference type="EC" id="2.7.7.7"/>
    </reaction>
</comment>
<dbReference type="CDD" id="cd08642">
    <property type="entry name" value="DNA_pol_A_pol_I_A"/>
    <property type="match status" value="1"/>
</dbReference>
<dbReference type="GO" id="GO:0006261">
    <property type="term" value="P:DNA-templated DNA replication"/>
    <property type="evidence" value="ECO:0007669"/>
    <property type="project" value="InterPro"/>
</dbReference>
<dbReference type="SUPFAM" id="SSF53098">
    <property type="entry name" value="Ribonuclease H-like"/>
    <property type="match status" value="1"/>
</dbReference>
<organism evidence="5 6">
    <name type="scientific">Clostridium fessum</name>
    <dbReference type="NCBI Taxonomy" id="2126740"/>
    <lineage>
        <taxon>Bacteria</taxon>
        <taxon>Bacillati</taxon>
        <taxon>Bacillota</taxon>
        <taxon>Clostridia</taxon>
        <taxon>Eubacteriales</taxon>
        <taxon>Clostridiaceae</taxon>
        <taxon>Clostridium</taxon>
    </lineage>
</organism>
<dbReference type="SUPFAM" id="SSF56672">
    <property type="entry name" value="DNA/RNA polymerases"/>
    <property type="match status" value="1"/>
</dbReference>
<dbReference type="EC" id="2.7.7.7" evidence="1"/>
<dbReference type="PANTHER" id="PTHR10133">
    <property type="entry name" value="DNA POLYMERASE I"/>
    <property type="match status" value="1"/>
</dbReference>
<gene>
    <name evidence="5" type="ORF">C7U56_04105</name>
</gene>
<sequence length="665" mass="75283">MKETLIDIETYSEVDIGKCGLYRYATDPSFEILLVAWATDEGDGFGETRCADLASGEPLPKELLEDFQSGNVRLIAHNASFERVCFSVHLQRHLPGQYLKPGEFLSPDSWICTMVMAASLTLPMALKDVGIVLKTSQQKDKEGERLIKLFSMPCKPTKSNGMRTRNLPEHYPADWEKFKYYCIQDVNTEVDIYKRLKKFPMPEQEWKHYRVNERINDRGVKIDTELVQQAIACDLLLSDAMSKKAYELTGLENPNSVSQLKSWLDERGIPMDTLGKKDVAQMIDELDKNGVDAEAMDMLKLRLQMAKSSVKKYQAAERCVCSDGRARGLFQFYGASRTGRYSGRNIQLQNLPQNHISTLNEARELVKLGCFDMVETIYGNTPDVLSQLIRTMLIPREGCEFIVADFSAIEARVLAWEAGEDWRLEAFLEGKDIYCASASQMFHVPVVKHGINGELRQKGKVAELACGYGGSSGALISMGALQMGLKEEELPEIIDSWREANPKIVQYWWDVEKAATQAFKTGKRQEIGKLAFEFYSGTLWMLLPSGRKLAYLKPRLQPNRFGRMSLTYEGVGQNHKWARQETYSGRLVENATQAIARDILAEAMARMEGYGLNIVGHVHDEVIIEAPKDRYTVDEVCKLMSVNPEWCKDLPLNAAGYKGSYYFKD</sequence>
<dbReference type="EMBL" id="PYLO01000001">
    <property type="protein sequence ID" value="PST39104.1"/>
    <property type="molecule type" value="Genomic_DNA"/>
</dbReference>
<dbReference type="InterPro" id="IPR002298">
    <property type="entry name" value="DNA_polymerase_A"/>
</dbReference>
<dbReference type="InterPro" id="IPR001098">
    <property type="entry name" value="DNA-dir_DNA_pol_A_palm_dom"/>
</dbReference>
<evidence type="ECO:0000256" key="1">
    <source>
        <dbReference type="ARBA" id="ARBA00012417"/>
    </source>
</evidence>
<evidence type="ECO:0000313" key="5">
    <source>
        <dbReference type="EMBL" id="PST39104.1"/>
    </source>
</evidence>
<keyword evidence="2" id="KW-0235">DNA replication</keyword>
<dbReference type="PANTHER" id="PTHR10133:SF27">
    <property type="entry name" value="DNA POLYMERASE NU"/>
    <property type="match status" value="1"/>
</dbReference>
<evidence type="ECO:0000256" key="3">
    <source>
        <dbReference type="ARBA" id="ARBA00049244"/>
    </source>
</evidence>
<feature type="domain" description="DNA-directed DNA polymerase family A palm" evidence="4">
    <location>
        <begin position="386"/>
        <end position="630"/>
    </location>
</feature>
<evidence type="ECO:0000256" key="2">
    <source>
        <dbReference type="ARBA" id="ARBA00022705"/>
    </source>
</evidence>
<dbReference type="GO" id="GO:0003887">
    <property type="term" value="F:DNA-directed DNA polymerase activity"/>
    <property type="evidence" value="ECO:0007669"/>
    <property type="project" value="UniProtKB-EC"/>
</dbReference>
<dbReference type="AlphaFoldDB" id="A0A2T3FV32"/>
<protein>
    <recommendedName>
        <fullName evidence="1">DNA-directed DNA polymerase</fullName>
        <ecNumber evidence="1">2.7.7.7</ecNumber>
    </recommendedName>
</protein>
<dbReference type="Gene3D" id="1.10.150.20">
    <property type="entry name" value="5' to 3' exonuclease, C-terminal subdomain"/>
    <property type="match status" value="1"/>
</dbReference>
<comment type="caution">
    <text evidence="5">The sequence shown here is derived from an EMBL/GenBank/DDBJ whole genome shotgun (WGS) entry which is preliminary data.</text>
</comment>
<evidence type="ECO:0000313" key="6">
    <source>
        <dbReference type="Proteomes" id="UP000241048"/>
    </source>
</evidence>